<feature type="modified residue" description="4-aspartylphosphate" evidence="19">
    <location>
        <position position="1102"/>
    </location>
</feature>
<comment type="subcellular location">
    <subcellularLocation>
        <location evidence="2">Cell membrane</location>
        <topology evidence="2">Multi-pass membrane protein</topology>
    </subcellularLocation>
</comment>
<dbReference type="InterPro" id="IPR001789">
    <property type="entry name" value="Sig_transdc_resp-reg_receiver"/>
</dbReference>
<gene>
    <name evidence="25" type="ORF">P6N53_02065</name>
</gene>
<dbReference type="PANTHER" id="PTHR45339">
    <property type="entry name" value="HYBRID SIGNAL TRANSDUCTION HISTIDINE KINASE J"/>
    <property type="match status" value="1"/>
</dbReference>
<dbReference type="InterPro" id="IPR013656">
    <property type="entry name" value="PAS_4"/>
</dbReference>
<keyword evidence="11" id="KW-0418">Kinase</keyword>
<evidence type="ECO:0000259" key="20">
    <source>
        <dbReference type="PROSITE" id="PS50109"/>
    </source>
</evidence>
<evidence type="ECO:0000256" key="17">
    <source>
        <dbReference type="ARBA" id="ARBA00074306"/>
    </source>
</evidence>
<dbReference type="Gene3D" id="3.30.565.10">
    <property type="entry name" value="Histidine kinase-like ATPase, C-terminal domain"/>
    <property type="match status" value="1"/>
</dbReference>
<keyword evidence="12" id="KW-0067">ATP-binding</keyword>
<accession>A0AAW7Z852</accession>
<dbReference type="PROSITE" id="PS50112">
    <property type="entry name" value="PAS"/>
    <property type="match status" value="3"/>
</dbReference>
<dbReference type="RefSeq" id="WP_304540761.1">
    <property type="nucleotide sequence ID" value="NZ_JARPTC010000002.1"/>
</dbReference>
<feature type="domain" description="Response regulatory" evidence="21">
    <location>
        <begin position="916"/>
        <end position="1038"/>
    </location>
</feature>
<evidence type="ECO:0000256" key="16">
    <source>
        <dbReference type="ARBA" id="ARBA00024867"/>
    </source>
</evidence>
<dbReference type="SMART" id="SM00091">
    <property type="entry name" value="PAS"/>
    <property type="match status" value="3"/>
</dbReference>
<dbReference type="SMART" id="SM00388">
    <property type="entry name" value="HisKA"/>
    <property type="match status" value="1"/>
</dbReference>
<dbReference type="Gene3D" id="3.40.50.2300">
    <property type="match status" value="3"/>
</dbReference>
<keyword evidence="8" id="KW-0808">Transferase</keyword>
<dbReference type="InterPro" id="IPR000700">
    <property type="entry name" value="PAS-assoc_C"/>
</dbReference>
<dbReference type="Pfam" id="PF00072">
    <property type="entry name" value="Response_reg"/>
    <property type="match status" value="3"/>
</dbReference>
<dbReference type="InterPro" id="IPR003594">
    <property type="entry name" value="HATPase_dom"/>
</dbReference>
<evidence type="ECO:0000256" key="15">
    <source>
        <dbReference type="ARBA" id="ARBA00023136"/>
    </source>
</evidence>
<evidence type="ECO:0000259" key="21">
    <source>
        <dbReference type="PROSITE" id="PS50110"/>
    </source>
</evidence>
<keyword evidence="10" id="KW-0547">Nucleotide-binding</keyword>
<dbReference type="InterPro" id="IPR003661">
    <property type="entry name" value="HisK_dim/P_dom"/>
</dbReference>
<dbReference type="FunFam" id="1.10.287.130:FF:000004">
    <property type="entry name" value="Ethylene receptor 1"/>
    <property type="match status" value="1"/>
</dbReference>
<dbReference type="SUPFAM" id="SSF47226">
    <property type="entry name" value="Histidine-containing phosphotransfer domain, HPT domain"/>
    <property type="match status" value="1"/>
</dbReference>
<keyword evidence="9" id="KW-0812">Transmembrane</keyword>
<keyword evidence="6" id="KW-1003">Cell membrane</keyword>
<dbReference type="PROSITE" id="PS50109">
    <property type="entry name" value="HIS_KIN"/>
    <property type="match status" value="1"/>
</dbReference>
<evidence type="ECO:0000259" key="24">
    <source>
        <dbReference type="PROSITE" id="PS50894"/>
    </source>
</evidence>
<dbReference type="CDD" id="cd00130">
    <property type="entry name" value="PAS"/>
    <property type="match status" value="3"/>
</dbReference>
<sequence>MQERLIRLLTEKESMIIDRLIDYAKAGGFTRYNSTRQEDWRLSVQEIIKGLTDYLRDYDNDIISVEDSHANNPVVNFGIISAKAHRARGVTLKMFLSLFKFYRRAYLDMVNDSEFSSEEKTAAKRAMNTYFDRFELSFCSEWAGEGPDSRLHELQAINRQLTNEKNKLRTIFESMTECVFVVDPDMKITEINSAAAAYFEVNQEDVIGMECCKLLGCDKKSEECHLSVAMKTGGCYKGVEVEITTKKGRRHIHTSGSFLHDISGKYAGGVQVFVDVTERYNMEQALRLHMQANNSSSDCVTIFDQSAQLIYANPVAVSVLGRGISELMGLGIEEVYQGGDKILLNLIRGELWRGELKLTHPINQRETFIYLHANPIRLTNGNIIGFHAAARDITLHKQTQIKLQEAREDTEREAAKLRAIVSVMQASIVLADSDNIIKEVNEQCERITGRTRAELIGKNLGDLHQGEFKEKIWQIIENCRKDPKHPPLSITRRLGEVDVIMSIQPVYRDNKYDGILLMAVDVSEVAKAKRQAELAREVAEKANEAKSEFLANMSHEIRTPMNGILGFAEVLLQQNLNSQQEESVKVIQKCGEQLMELINDILDLSKIESGKLVLEETCFSLRRLIHDTVSIVEPRLMDKDVEIRINLDHNLPDYFKGDPTRIRQVLNNLLVNAAKFTLEGFVEVNVAGELISNEGGQSIDLNFSVADSGIGIPEDKLSLIFQAFTQADGSTTRKYGGTGLGLTISRSLTELMGGAISVESKVNVGSRFTFNVPVKIESALVKDEENIKESGTGVVLVIEDDWTTKQLIANYLEKAGYTVISTEQGKQALTMVKIYRPDVIILDILLPDINGWEILDKLKKGRETQHIPVIVCSVLPEKERAFSLGAVDFIEKPVNEKILVSRIRNLTMSRRSDQTHIVLVDDDKSTLEFLRFTVGGAGYHTHDFIQAERALEYILGGGPVHAVILDLLMPEMDGFEFLDKLRFDSTFKELPVLINTGMNLTQDDYQKLNDKYEKILNKSFVHPDVLLEELAALVKNEVRRNHIHEEAEADHVSVLLVEDNQFNQKLIEHLLSADGYRVSTVSNGEMALEMLEKEQFDIILMDMQMPVMDGYEATRRIKSSEKHKKIPVIALTAYAMKGDNEKCLAAGCDSYLSKPVKKDTLISIIKQYVKPLKGTNLKKKRTRDKGVDSLVPWYLQDLAGEIERLKLAVKIGDLTTVRYIAHGLKGSGGAYGFPDLSSMGAEIEKAAVTNDVELAKSLVKQLRELYTQILEEEL</sequence>
<evidence type="ECO:0000256" key="3">
    <source>
        <dbReference type="ARBA" id="ARBA00006402"/>
    </source>
</evidence>
<feature type="domain" description="PAS" evidence="22">
    <location>
        <begin position="164"/>
        <end position="208"/>
    </location>
</feature>
<evidence type="ECO:0000256" key="18">
    <source>
        <dbReference type="PROSITE-ProRule" id="PRU00110"/>
    </source>
</evidence>
<evidence type="ECO:0000256" key="11">
    <source>
        <dbReference type="ARBA" id="ARBA00022777"/>
    </source>
</evidence>
<dbReference type="Gene3D" id="1.20.120.160">
    <property type="entry name" value="HPT domain"/>
    <property type="match status" value="1"/>
</dbReference>
<comment type="similarity">
    <text evidence="3">In the N-terminal section; belongs to the phytochrome family.</text>
</comment>
<dbReference type="CDD" id="cd17546">
    <property type="entry name" value="REC_hyHK_CKI1_RcsC-like"/>
    <property type="match status" value="1"/>
</dbReference>
<evidence type="ECO:0000259" key="22">
    <source>
        <dbReference type="PROSITE" id="PS50112"/>
    </source>
</evidence>
<dbReference type="Gene3D" id="3.30.450.20">
    <property type="entry name" value="PAS domain"/>
    <property type="match status" value="3"/>
</dbReference>
<dbReference type="GO" id="GO:0005524">
    <property type="term" value="F:ATP binding"/>
    <property type="evidence" value="ECO:0007669"/>
    <property type="project" value="UniProtKB-KW"/>
</dbReference>
<comment type="caution">
    <text evidence="25">The sequence shown here is derived from an EMBL/GenBank/DDBJ whole genome shotgun (WGS) entry which is preliminary data.</text>
</comment>
<evidence type="ECO:0000259" key="23">
    <source>
        <dbReference type="PROSITE" id="PS50113"/>
    </source>
</evidence>
<dbReference type="EMBL" id="JARPTC010000002">
    <property type="protein sequence ID" value="MDO7786008.1"/>
    <property type="molecule type" value="Genomic_DNA"/>
</dbReference>
<dbReference type="NCBIfam" id="TIGR00229">
    <property type="entry name" value="sensory_box"/>
    <property type="match status" value="3"/>
</dbReference>
<reference evidence="25" key="1">
    <citation type="journal article" date="2023" name="J. Hazard. Mater.">
        <title>Anaerobic biodegradation of pyrene and benzo[a]pyrene by a new sulfate-reducing Desulforamulus aquiferis strain DSA.</title>
        <authorList>
            <person name="Zhang Z."/>
            <person name="Sun J."/>
            <person name="Gong X."/>
            <person name="Wang C."/>
            <person name="Wang H."/>
        </authorList>
    </citation>
    <scope>NUCLEOTIDE SEQUENCE</scope>
    <source>
        <strain evidence="25">DSA</strain>
    </source>
</reference>
<keyword evidence="7 19" id="KW-0597">Phosphoprotein</keyword>
<dbReference type="Pfam" id="PF01627">
    <property type="entry name" value="Hpt"/>
    <property type="match status" value="1"/>
</dbReference>
<feature type="domain" description="Response regulatory" evidence="21">
    <location>
        <begin position="1053"/>
        <end position="1169"/>
    </location>
</feature>
<evidence type="ECO:0000256" key="6">
    <source>
        <dbReference type="ARBA" id="ARBA00022475"/>
    </source>
</evidence>
<evidence type="ECO:0000256" key="8">
    <source>
        <dbReference type="ARBA" id="ARBA00022679"/>
    </source>
</evidence>
<dbReference type="SUPFAM" id="SSF52172">
    <property type="entry name" value="CheY-like"/>
    <property type="match status" value="3"/>
</dbReference>
<dbReference type="InterPro" id="IPR000014">
    <property type="entry name" value="PAS"/>
</dbReference>
<dbReference type="EC" id="2.7.13.3" evidence="4"/>
<dbReference type="Pfam" id="PF13426">
    <property type="entry name" value="PAS_9"/>
    <property type="match status" value="1"/>
</dbReference>
<dbReference type="InterPro" id="IPR011006">
    <property type="entry name" value="CheY-like_superfamily"/>
</dbReference>
<dbReference type="FunFam" id="3.30.565.10:FF:000010">
    <property type="entry name" value="Sensor histidine kinase RcsC"/>
    <property type="match status" value="1"/>
</dbReference>
<dbReference type="PROSITE" id="PS50113">
    <property type="entry name" value="PAC"/>
    <property type="match status" value="1"/>
</dbReference>
<dbReference type="CDD" id="cd00082">
    <property type="entry name" value="HisKA"/>
    <property type="match status" value="1"/>
</dbReference>
<comment type="function">
    <text evidence="16">May play the central regulatory role in sporulation. It may be an element of the effector pathway responsible for the activation of sporulation genes in response to nutritional stress. Spo0A may act in concert with spo0H (a sigma factor) to control the expression of some genes that are critical to the sporulation process.</text>
</comment>
<keyword evidence="14" id="KW-0902">Two-component regulatory system</keyword>
<evidence type="ECO:0000256" key="5">
    <source>
        <dbReference type="ARBA" id="ARBA00018672"/>
    </source>
</evidence>
<dbReference type="InterPro" id="IPR005467">
    <property type="entry name" value="His_kinase_dom"/>
</dbReference>
<reference evidence="25" key="2">
    <citation type="submission" date="2023-03" db="EMBL/GenBank/DDBJ databases">
        <authorList>
            <person name="Zhang Z."/>
        </authorList>
    </citation>
    <scope>NUCLEOTIDE SEQUENCE</scope>
    <source>
        <strain evidence="25">DSA</strain>
    </source>
</reference>
<feature type="domain" description="Response regulatory" evidence="21">
    <location>
        <begin position="794"/>
        <end position="907"/>
    </location>
</feature>
<keyword evidence="26" id="KW-1185">Reference proteome</keyword>
<dbReference type="SUPFAM" id="SSF47384">
    <property type="entry name" value="Homodimeric domain of signal transducing histidine kinase"/>
    <property type="match status" value="1"/>
</dbReference>
<dbReference type="PANTHER" id="PTHR45339:SF1">
    <property type="entry name" value="HYBRID SIGNAL TRANSDUCTION HISTIDINE KINASE J"/>
    <property type="match status" value="1"/>
</dbReference>
<feature type="domain" description="PAS" evidence="22">
    <location>
        <begin position="413"/>
        <end position="483"/>
    </location>
</feature>
<evidence type="ECO:0000256" key="1">
    <source>
        <dbReference type="ARBA" id="ARBA00000085"/>
    </source>
</evidence>
<dbReference type="InterPro" id="IPR008207">
    <property type="entry name" value="Sig_transdc_His_kin_Hpt_dom"/>
</dbReference>
<dbReference type="PROSITE" id="PS50894">
    <property type="entry name" value="HPT"/>
    <property type="match status" value="1"/>
</dbReference>
<evidence type="ECO:0000256" key="7">
    <source>
        <dbReference type="ARBA" id="ARBA00022553"/>
    </source>
</evidence>
<evidence type="ECO:0000256" key="13">
    <source>
        <dbReference type="ARBA" id="ARBA00022989"/>
    </source>
</evidence>
<feature type="domain" description="HPt" evidence="24">
    <location>
        <begin position="1183"/>
        <end position="1274"/>
    </location>
</feature>
<dbReference type="GO" id="GO:0005886">
    <property type="term" value="C:plasma membrane"/>
    <property type="evidence" value="ECO:0007669"/>
    <property type="project" value="UniProtKB-SubCell"/>
</dbReference>
<comment type="catalytic activity">
    <reaction evidence="1">
        <text>ATP + protein L-histidine = ADP + protein N-phospho-L-histidine.</text>
        <dbReference type="EC" id="2.7.13.3"/>
    </reaction>
</comment>
<evidence type="ECO:0000256" key="19">
    <source>
        <dbReference type="PROSITE-ProRule" id="PRU00169"/>
    </source>
</evidence>
<dbReference type="Proteomes" id="UP001172911">
    <property type="component" value="Unassembled WGS sequence"/>
</dbReference>
<evidence type="ECO:0000256" key="2">
    <source>
        <dbReference type="ARBA" id="ARBA00004651"/>
    </source>
</evidence>
<dbReference type="Gene3D" id="1.10.287.130">
    <property type="match status" value="1"/>
</dbReference>
<name>A0AAW7Z852_9FIRM</name>
<dbReference type="InterPro" id="IPR004358">
    <property type="entry name" value="Sig_transdc_His_kin-like_C"/>
</dbReference>
<evidence type="ECO:0000313" key="26">
    <source>
        <dbReference type="Proteomes" id="UP001172911"/>
    </source>
</evidence>
<keyword evidence="15" id="KW-0472">Membrane</keyword>
<evidence type="ECO:0000256" key="14">
    <source>
        <dbReference type="ARBA" id="ARBA00023012"/>
    </source>
</evidence>
<feature type="domain" description="PAS" evidence="22">
    <location>
        <begin position="282"/>
        <end position="329"/>
    </location>
</feature>
<dbReference type="Pfam" id="PF02518">
    <property type="entry name" value="HATPase_c"/>
    <property type="match status" value="1"/>
</dbReference>
<dbReference type="InterPro" id="IPR036641">
    <property type="entry name" value="HPT_dom_sf"/>
</dbReference>
<feature type="domain" description="Histidine kinase" evidence="20">
    <location>
        <begin position="552"/>
        <end position="776"/>
    </location>
</feature>
<dbReference type="SMART" id="SM00387">
    <property type="entry name" value="HATPase_c"/>
    <property type="match status" value="1"/>
</dbReference>
<dbReference type="AlphaFoldDB" id="A0AAW7Z852"/>
<dbReference type="InterPro" id="IPR036097">
    <property type="entry name" value="HisK_dim/P_sf"/>
</dbReference>
<dbReference type="SUPFAM" id="SSF55785">
    <property type="entry name" value="PYP-like sensor domain (PAS domain)"/>
    <property type="match status" value="3"/>
</dbReference>
<feature type="modified residue" description="Phosphohistidine" evidence="18">
    <location>
        <position position="1222"/>
    </location>
</feature>
<organism evidence="25 26">
    <name type="scientific">Desulforamulus aquiferis</name>
    <dbReference type="NCBI Taxonomy" id="1397668"/>
    <lineage>
        <taxon>Bacteria</taxon>
        <taxon>Bacillati</taxon>
        <taxon>Bacillota</taxon>
        <taxon>Clostridia</taxon>
        <taxon>Eubacteriales</taxon>
        <taxon>Peptococcaceae</taxon>
        <taxon>Desulforamulus</taxon>
    </lineage>
</organism>
<dbReference type="InterPro" id="IPR035965">
    <property type="entry name" value="PAS-like_dom_sf"/>
</dbReference>
<proteinExistence type="inferred from homology"/>
<dbReference type="SUPFAM" id="SSF55874">
    <property type="entry name" value="ATPase domain of HSP90 chaperone/DNA topoisomerase II/histidine kinase"/>
    <property type="match status" value="1"/>
</dbReference>
<dbReference type="PRINTS" id="PR00344">
    <property type="entry name" value="BCTRLSENSOR"/>
</dbReference>
<feature type="modified residue" description="4-aspartylphosphate" evidence="19">
    <location>
        <position position="843"/>
    </location>
</feature>
<evidence type="ECO:0000256" key="4">
    <source>
        <dbReference type="ARBA" id="ARBA00012438"/>
    </source>
</evidence>
<dbReference type="GO" id="GO:0000155">
    <property type="term" value="F:phosphorelay sensor kinase activity"/>
    <property type="evidence" value="ECO:0007669"/>
    <property type="project" value="InterPro"/>
</dbReference>
<dbReference type="SMART" id="SM00448">
    <property type="entry name" value="REC"/>
    <property type="match status" value="3"/>
</dbReference>
<feature type="modified residue" description="4-aspartylphosphate" evidence="19">
    <location>
        <position position="966"/>
    </location>
</feature>
<evidence type="ECO:0000313" key="25">
    <source>
        <dbReference type="EMBL" id="MDO7786008.1"/>
    </source>
</evidence>
<dbReference type="InterPro" id="IPR036890">
    <property type="entry name" value="HATPase_C_sf"/>
</dbReference>
<dbReference type="Pfam" id="PF08448">
    <property type="entry name" value="PAS_4"/>
    <property type="match status" value="2"/>
</dbReference>
<evidence type="ECO:0000256" key="10">
    <source>
        <dbReference type="ARBA" id="ARBA00022741"/>
    </source>
</evidence>
<evidence type="ECO:0000256" key="9">
    <source>
        <dbReference type="ARBA" id="ARBA00022692"/>
    </source>
</evidence>
<dbReference type="Pfam" id="PF00512">
    <property type="entry name" value="HisKA"/>
    <property type="match status" value="1"/>
</dbReference>
<evidence type="ECO:0000256" key="12">
    <source>
        <dbReference type="ARBA" id="ARBA00022840"/>
    </source>
</evidence>
<feature type="domain" description="PAC" evidence="23">
    <location>
        <begin position="352"/>
        <end position="405"/>
    </location>
</feature>
<protein>
    <recommendedName>
        <fullName evidence="17">Circadian input-output histidine kinase CikA</fullName>
        <ecNumber evidence="4">2.7.13.3</ecNumber>
    </recommendedName>
    <alternativeName>
        <fullName evidence="5">Stage 0 sporulation protein A homolog</fullName>
    </alternativeName>
</protein>
<dbReference type="PROSITE" id="PS50110">
    <property type="entry name" value="RESPONSE_REGULATORY"/>
    <property type="match status" value="3"/>
</dbReference>
<keyword evidence="13" id="KW-1133">Transmembrane helix</keyword>
<dbReference type="CDD" id="cd16922">
    <property type="entry name" value="HATPase_EvgS-ArcB-TorS-like"/>
    <property type="match status" value="1"/>
</dbReference>